<dbReference type="EMBL" id="VSRR010152621">
    <property type="protein sequence ID" value="MPD06708.1"/>
    <property type="molecule type" value="Genomic_DNA"/>
</dbReference>
<sequence>MKKPKYVPVHDIRRELGLADHVCEILPAFHSLTGYDTVSFFSGYSKKTEWDIFLEHKSLLKDLGKFPTLSKQVIEDAERFICHIYKAPSENCNQARIKLFSQCHATETLPPSSDAAKFHIERANYQGKLSSPYNLASNSKGMQRACAV</sequence>
<evidence type="ECO:0000313" key="1">
    <source>
        <dbReference type="EMBL" id="MPD06708.1"/>
    </source>
</evidence>
<reference evidence="1 2" key="1">
    <citation type="submission" date="2019-05" db="EMBL/GenBank/DDBJ databases">
        <title>Another draft genome of Portunus trituberculatus and its Hox gene families provides insights of decapod evolution.</title>
        <authorList>
            <person name="Jeong J.-H."/>
            <person name="Song I."/>
            <person name="Kim S."/>
            <person name="Choi T."/>
            <person name="Kim D."/>
            <person name="Ryu S."/>
            <person name="Kim W."/>
        </authorList>
    </citation>
    <scope>NUCLEOTIDE SEQUENCE [LARGE SCALE GENOMIC DNA]</scope>
    <source>
        <tissue evidence="1">Muscle</tissue>
    </source>
</reference>
<accession>A0A5B7KMU5</accession>
<proteinExistence type="predicted"/>
<comment type="caution">
    <text evidence="1">The sequence shown here is derived from an EMBL/GenBank/DDBJ whole genome shotgun (WGS) entry which is preliminary data.</text>
</comment>
<keyword evidence="2" id="KW-1185">Reference proteome</keyword>
<name>A0A5B7KMU5_PORTR</name>
<dbReference type="AlphaFoldDB" id="A0A5B7KMU5"/>
<dbReference type="Proteomes" id="UP000324222">
    <property type="component" value="Unassembled WGS sequence"/>
</dbReference>
<protein>
    <submittedName>
        <fullName evidence="1">Uncharacterized protein</fullName>
    </submittedName>
</protein>
<gene>
    <name evidence="1" type="ORF">E2C01_102532</name>
</gene>
<evidence type="ECO:0000313" key="2">
    <source>
        <dbReference type="Proteomes" id="UP000324222"/>
    </source>
</evidence>
<organism evidence="1 2">
    <name type="scientific">Portunus trituberculatus</name>
    <name type="common">Swimming crab</name>
    <name type="synonym">Neptunus trituberculatus</name>
    <dbReference type="NCBI Taxonomy" id="210409"/>
    <lineage>
        <taxon>Eukaryota</taxon>
        <taxon>Metazoa</taxon>
        <taxon>Ecdysozoa</taxon>
        <taxon>Arthropoda</taxon>
        <taxon>Crustacea</taxon>
        <taxon>Multicrustacea</taxon>
        <taxon>Malacostraca</taxon>
        <taxon>Eumalacostraca</taxon>
        <taxon>Eucarida</taxon>
        <taxon>Decapoda</taxon>
        <taxon>Pleocyemata</taxon>
        <taxon>Brachyura</taxon>
        <taxon>Eubrachyura</taxon>
        <taxon>Portunoidea</taxon>
        <taxon>Portunidae</taxon>
        <taxon>Portuninae</taxon>
        <taxon>Portunus</taxon>
    </lineage>
</organism>